<protein>
    <submittedName>
        <fullName evidence="1">Uncharacterized protein</fullName>
    </submittedName>
</protein>
<proteinExistence type="predicted"/>
<organism evidence="1 2">
    <name type="scientific">Crotalaria pallida</name>
    <name type="common">Smooth rattlebox</name>
    <name type="synonym">Crotalaria striata</name>
    <dbReference type="NCBI Taxonomy" id="3830"/>
    <lineage>
        <taxon>Eukaryota</taxon>
        <taxon>Viridiplantae</taxon>
        <taxon>Streptophyta</taxon>
        <taxon>Embryophyta</taxon>
        <taxon>Tracheophyta</taxon>
        <taxon>Spermatophyta</taxon>
        <taxon>Magnoliopsida</taxon>
        <taxon>eudicotyledons</taxon>
        <taxon>Gunneridae</taxon>
        <taxon>Pentapetalae</taxon>
        <taxon>rosids</taxon>
        <taxon>fabids</taxon>
        <taxon>Fabales</taxon>
        <taxon>Fabaceae</taxon>
        <taxon>Papilionoideae</taxon>
        <taxon>50 kb inversion clade</taxon>
        <taxon>genistoids sensu lato</taxon>
        <taxon>core genistoids</taxon>
        <taxon>Crotalarieae</taxon>
        <taxon>Crotalaria</taxon>
    </lineage>
</organism>
<reference evidence="1 2" key="1">
    <citation type="submission" date="2024-01" db="EMBL/GenBank/DDBJ databases">
        <title>The genomes of 5 underutilized Papilionoideae crops provide insights into root nodulation and disease resistanc.</title>
        <authorList>
            <person name="Yuan L."/>
        </authorList>
    </citation>
    <scope>NUCLEOTIDE SEQUENCE [LARGE SCALE GENOMIC DNA]</scope>
    <source>
        <strain evidence="1">ZHUSHIDOU_FW_LH</strain>
        <tissue evidence="1">Leaf</tissue>
    </source>
</reference>
<name>A0AAN9E5E2_CROPI</name>
<accession>A0AAN9E5E2</accession>
<sequence length="71" mass="7743">MFHAQPPYFCSYLTPFFLRLCHPSYSSPPPPVHDISQIATCTHRELGRDAISVEASTAEGAALLYADAAFG</sequence>
<gene>
    <name evidence="1" type="ORF">RIF29_41279</name>
</gene>
<comment type="caution">
    <text evidence="1">The sequence shown here is derived from an EMBL/GenBank/DDBJ whole genome shotgun (WGS) entry which is preliminary data.</text>
</comment>
<evidence type="ECO:0000313" key="2">
    <source>
        <dbReference type="Proteomes" id="UP001372338"/>
    </source>
</evidence>
<dbReference type="EMBL" id="JAYWIO010000008">
    <property type="protein sequence ID" value="KAK7246411.1"/>
    <property type="molecule type" value="Genomic_DNA"/>
</dbReference>
<keyword evidence="2" id="KW-1185">Reference proteome</keyword>
<dbReference type="AlphaFoldDB" id="A0AAN9E5E2"/>
<evidence type="ECO:0000313" key="1">
    <source>
        <dbReference type="EMBL" id="KAK7246411.1"/>
    </source>
</evidence>
<dbReference type="Proteomes" id="UP001372338">
    <property type="component" value="Unassembled WGS sequence"/>
</dbReference>